<gene>
    <name evidence="4" type="ORF">ABR189_03185</name>
</gene>
<dbReference type="InterPro" id="IPR050832">
    <property type="entry name" value="Bact_Acetyltransf"/>
</dbReference>
<keyword evidence="2" id="KW-0012">Acyltransferase</keyword>
<evidence type="ECO:0000256" key="2">
    <source>
        <dbReference type="ARBA" id="ARBA00023315"/>
    </source>
</evidence>
<dbReference type="Gene3D" id="3.40.630.30">
    <property type="match status" value="1"/>
</dbReference>
<dbReference type="PANTHER" id="PTHR43877">
    <property type="entry name" value="AMINOALKYLPHOSPHONATE N-ACETYLTRANSFERASE-RELATED-RELATED"/>
    <property type="match status" value="1"/>
</dbReference>
<reference evidence="4 5" key="1">
    <citation type="submission" date="2024-06" db="EMBL/GenBank/DDBJ databases">
        <title>Chitinophaga defluvii sp. nov., isolated from municipal sewage.</title>
        <authorList>
            <person name="Zhang L."/>
        </authorList>
    </citation>
    <scope>NUCLEOTIDE SEQUENCE [LARGE SCALE GENOMIC DNA]</scope>
    <source>
        <strain evidence="4 5">H8</strain>
    </source>
</reference>
<dbReference type="Proteomes" id="UP001549749">
    <property type="component" value="Unassembled WGS sequence"/>
</dbReference>
<dbReference type="RefSeq" id="WP_354658996.1">
    <property type="nucleotide sequence ID" value="NZ_JBEXAC010000001.1"/>
</dbReference>
<protein>
    <submittedName>
        <fullName evidence="4">GNAT family N-acetyltransferase</fullName>
    </submittedName>
</protein>
<keyword evidence="5" id="KW-1185">Reference proteome</keyword>
<evidence type="ECO:0000313" key="5">
    <source>
        <dbReference type="Proteomes" id="UP001549749"/>
    </source>
</evidence>
<accession>A0ABV2T1V9</accession>
<evidence type="ECO:0000256" key="1">
    <source>
        <dbReference type="ARBA" id="ARBA00022679"/>
    </source>
</evidence>
<dbReference type="InterPro" id="IPR016181">
    <property type="entry name" value="Acyl_CoA_acyltransferase"/>
</dbReference>
<dbReference type="CDD" id="cd04301">
    <property type="entry name" value="NAT_SF"/>
    <property type="match status" value="1"/>
</dbReference>
<dbReference type="InterPro" id="IPR000182">
    <property type="entry name" value="GNAT_dom"/>
</dbReference>
<evidence type="ECO:0000259" key="3">
    <source>
        <dbReference type="PROSITE" id="PS51186"/>
    </source>
</evidence>
<keyword evidence="1" id="KW-0808">Transferase</keyword>
<dbReference type="Pfam" id="PF00583">
    <property type="entry name" value="Acetyltransf_1"/>
    <property type="match status" value="1"/>
</dbReference>
<dbReference type="EMBL" id="JBEXAC010000001">
    <property type="protein sequence ID" value="MET6996350.1"/>
    <property type="molecule type" value="Genomic_DNA"/>
</dbReference>
<sequence length="159" mass="17829">MKHAGEIIIREATPADSPVLANIFLVARQSTFDWMDPGSFSLSDFSAQTEGERVFLAASPTGEVVGFIAVWVNACFIHHLFILPAYQRQGIGQRLINSLLAWLPLPYRLKCLVRNEAALAFYRQNGWQQLETGNTDGEEFILLELKDIPAVISPARFHE</sequence>
<comment type="caution">
    <text evidence="4">The sequence shown here is derived from an EMBL/GenBank/DDBJ whole genome shotgun (WGS) entry which is preliminary data.</text>
</comment>
<dbReference type="SUPFAM" id="SSF55729">
    <property type="entry name" value="Acyl-CoA N-acyltransferases (Nat)"/>
    <property type="match status" value="1"/>
</dbReference>
<organism evidence="4 5">
    <name type="scientific">Chitinophaga defluvii</name>
    <dbReference type="NCBI Taxonomy" id="3163343"/>
    <lineage>
        <taxon>Bacteria</taxon>
        <taxon>Pseudomonadati</taxon>
        <taxon>Bacteroidota</taxon>
        <taxon>Chitinophagia</taxon>
        <taxon>Chitinophagales</taxon>
        <taxon>Chitinophagaceae</taxon>
        <taxon>Chitinophaga</taxon>
    </lineage>
</organism>
<dbReference type="PANTHER" id="PTHR43877:SF2">
    <property type="entry name" value="AMINOALKYLPHOSPHONATE N-ACETYLTRANSFERASE-RELATED"/>
    <property type="match status" value="1"/>
</dbReference>
<feature type="domain" description="N-acetyltransferase" evidence="3">
    <location>
        <begin position="7"/>
        <end position="148"/>
    </location>
</feature>
<evidence type="ECO:0000313" key="4">
    <source>
        <dbReference type="EMBL" id="MET6996350.1"/>
    </source>
</evidence>
<dbReference type="PROSITE" id="PS51186">
    <property type="entry name" value="GNAT"/>
    <property type="match status" value="1"/>
</dbReference>
<proteinExistence type="predicted"/>
<name>A0ABV2T1V9_9BACT</name>